<feature type="transmembrane region" description="Helical" evidence="14">
    <location>
        <begin position="85"/>
        <end position="104"/>
    </location>
</feature>
<dbReference type="GO" id="GO:0005886">
    <property type="term" value="C:plasma membrane"/>
    <property type="evidence" value="ECO:0007669"/>
    <property type="project" value="UniProtKB-SubCell"/>
</dbReference>
<comment type="similarity">
    <text evidence="2 14">Belongs to the UppP family.</text>
</comment>
<dbReference type="GO" id="GO:0046677">
    <property type="term" value="P:response to antibiotic"/>
    <property type="evidence" value="ECO:0007669"/>
    <property type="project" value="UniProtKB-UniRule"/>
</dbReference>
<dbReference type="GO" id="GO:0050380">
    <property type="term" value="F:undecaprenyl-diphosphatase activity"/>
    <property type="evidence" value="ECO:0007669"/>
    <property type="project" value="UniProtKB-UniRule"/>
</dbReference>
<dbReference type="PANTHER" id="PTHR30622:SF4">
    <property type="entry name" value="UNDECAPRENYL-DIPHOSPHATASE"/>
    <property type="match status" value="1"/>
</dbReference>
<keyword evidence="8 14" id="KW-1133">Transmembrane helix</keyword>
<evidence type="ECO:0000256" key="8">
    <source>
        <dbReference type="ARBA" id="ARBA00022989"/>
    </source>
</evidence>
<keyword evidence="14" id="KW-0133">Cell shape</keyword>
<keyword evidence="10 14" id="KW-0046">Antibiotic resistance</keyword>
<dbReference type="AlphaFoldDB" id="A0A2M8LGE7"/>
<feature type="transmembrane region" description="Helical" evidence="14">
    <location>
        <begin position="185"/>
        <end position="205"/>
    </location>
</feature>
<comment type="function">
    <text evidence="14">Catalyzes the dephosphorylation of undecaprenyl diphosphate (UPP). Confers resistance to bacitracin.</text>
</comment>
<dbReference type="GO" id="GO:0009252">
    <property type="term" value="P:peptidoglycan biosynthetic process"/>
    <property type="evidence" value="ECO:0007669"/>
    <property type="project" value="UniProtKB-KW"/>
</dbReference>
<evidence type="ECO:0000256" key="10">
    <source>
        <dbReference type="ARBA" id="ARBA00023251"/>
    </source>
</evidence>
<keyword evidence="5 14" id="KW-1003">Cell membrane</keyword>
<gene>
    <name evidence="14" type="primary">uppP</name>
    <name evidence="15" type="ORF">COV05_04025</name>
</gene>
<evidence type="ECO:0000313" key="16">
    <source>
        <dbReference type="Proteomes" id="UP000231436"/>
    </source>
</evidence>
<evidence type="ECO:0000256" key="1">
    <source>
        <dbReference type="ARBA" id="ARBA00004651"/>
    </source>
</evidence>
<evidence type="ECO:0000256" key="11">
    <source>
        <dbReference type="ARBA" id="ARBA00032707"/>
    </source>
</evidence>
<comment type="miscellaneous">
    <text evidence="14">Bacitracin is thought to be involved in the inhibition of peptidoglycan synthesis by sequestering undecaprenyl diphosphate, thereby reducing the pool of lipid carrier available.</text>
</comment>
<feature type="transmembrane region" description="Helical" evidence="14">
    <location>
        <begin position="245"/>
        <end position="264"/>
    </location>
</feature>
<organism evidence="15 16">
    <name type="scientific">Candidatus Uhrbacteria bacterium CG10_big_fil_rev_8_21_14_0_10_48_16</name>
    <dbReference type="NCBI Taxonomy" id="1975038"/>
    <lineage>
        <taxon>Bacteria</taxon>
        <taxon>Candidatus Uhriibacteriota</taxon>
    </lineage>
</organism>
<keyword evidence="6 14" id="KW-0812">Transmembrane</keyword>
<evidence type="ECO:0000256" key="3">
    <source>
        <dbReference type="ARBA" id="ARBA00012374"/>
    </source>
</evidence>
<dbReference type="HAMAP" id="MF_01006">
    <property type="entry name" value="Undec_diphosphatase"/>
    <property type="match status" value="1"/>
</dbReference>
<evidence type="ECO:0000256" key="2">
    <source>
        <dbReference type="ARBA" id="ARBA00010621"/>
    </source>
</evidence>
<keyword evidence="7 14" id="KW-0378">Hydrolase</keyword>
<keyword evidence="9 14" id="KW-0472">Membrane</keyword>
<evidence type="ECO:0000256" key="7">
    <source>
        <dbReference type="ARBA" id="ARBA00022801"/>
    </source>
</evidence>
<evidence type="ECO:0000256" key="6">
    <source>
        <dbReference type="ARBA" id="ARBA00022692"/>
    </source>
</evidence>
<comment type="catalytic activity">
    <reaction evidence="13 14">
        <text>di-trans,octa-cis-undecaprenyl diphosphate + H2O = di-trans,octa-cis-undecaprenyl phosphate + phosphate + H(+)</text>
        <dbReference type="Rhea" id="RHEA:28094"/>
        <dbReference type="ChEBI" id="CHEBI:15377"/>
        <dbReference type="ChEBI" id="CHEBI:15378"/>
        <dbReference type="ChEBI" id="CHEBI:43474"/>
        <dbReference type="ChEBI" id="CHEBI:58405"/>
        <dbReference type="ChEBI" id="CHEBI:60392"/>
        <dbReference type="EC" id="3.6.1.27"/>
    </reaction>
</comment>
<comment type="caution">
    <text evidence="15">The sequence shown here is derived from an EMBL/GenBank/DDBJ whole genome shotgun (WGS) entry which is preliminary data.</text>
</comment>
<dbReference type="EC" id="3.6.1.27" evidence="3 14"/>
<keyword evidence="14" id="KW-0961">Cell wall biogenesis/degradation</keyword>
<dbReference type="InterPro" id="IPR003824">
    <property type="entry name" value="UppP"/>
</dbReference>
<protein>
    <recommendedName>
        <fullName evidence="4 14">Undecaprenyl-diphosphatase</fullName>
        <ecNumber evidence="3 14">3.6.1.27</ecNumber>
    </recommendedName>
    <alternativeName>
        <fullName evidence="12 14">Bacitracin resistance protein</fullName>
    </alternativeName>
    <alternativeName>
        <fullName evidence="11 14">Undecaprenyl pyrophosphate phosphatase</fullName>
    </alternativeName>
</protein>
<dbReference type="PANTHER" id="PTHR30622">
    <property type="entry name" value="UNDECAPRENYL-DIPHOSPHATASE"/>
    <property type="match status" value="1"/>
</dbReference>
<dbReference type="EMBL" id="PFEU01000018">
    <property type="protein sequence ID" value="PJE76508.1"/>
    <property type="molecule type" value="Genomic_DNA"/>
</dbReference>
<feature type="transmembrane region" description="Helical" evidence="14">
    <location>
        <begin position="217"/>
        <end position="239"/>
    </location>
</feature>
<evidence type="ECO:0000256" key="13">
    <source>
        <dbReference type="ARBA" id="ARBA00047594"/>
    </source>
</evidence>
<reference evidence="16" key="1">
    <citation type="submission" date="2017-09" db="EMBL/GenBank/DDBJ databases">
        <title>Depth-based differentiation of microbial function through sediment-hosted aquifers and enrichment of novel symbionts in the deep terrestrial subsurface.</title>
        <authorList>
            <person name="Probst A.J."/>
            <person name="Ladd B."/>
            <person name="Jarett J.K."/>
            <person name="Geller-Mcgrath D.E."/>
            <person name="Sieber C.M.K."/>
            <person name="Emerson J.B."/>
            <person name="Anantharaman K."/>
            <person name="Thomas B.C."/>
            <person name="Malmstrom R."/>
            <person name="Stieglmeier M."/>
            <person name="Klingl A."/>
            <person name="Woyke T."/>
            <person name="Ryan C.M."/>
            <person name="Banfield J.F."/>
        </authorList>
    </citation>
    <scope>NUCLEOTIDE SEQUENCE [LARGE SCALE GENOMIC DNA]</scope>
</reference>
<dbReference type="GO" id="GO:0071555">
    <property type="term" value="P:cell wall organization"/>
    <property type="evidence" value="ECO:0007669"/>
    <property type="project" value="UniProtKB-KW"/>
</dbReference>
<feature type="transmembrane region" description="Helical" evidence="14">
    <location>
        <begin position="116"/>
        <end position="135"/>
    </location>
</feature>
<evidence type="ECO:0000256" key="4">
    <source>
        <dbReference type="ARBA" id="ARBA00021581"/>
    </source>
</evidence>
<comment type="subcellular location">
    <subcellularLocation>
        <location evidence="1 14">Cell membrane</location>
        <topology evidence="1 14">Multi-pass membrane protein</topology>
    </subcellularLocation>
</comment>
<dbReference type="Pfam" id="PF02673">
    <property type="entry name" value="BacA"/>
    <property type="match status" value="1"/>
</dbReference>
<evidence type="ECO:0000256" key="12">
    <source>
        <dbReference type="ARBA" id="ARBA00032932"/>
    </source>
</evidence>
<keyword evidence="14" id="KW-0573">Peptidoglycan synthesis</keyword>
<proteinExistence type="inferred from homology"/>
<accession>A0A2M8LGE7</accession>
<evidence type="ECO:0000313" key="15">
    <source>
        <dbReference type="EMBL" id="PJE76508.1"/>
    </source>
</evidence>
<feature type="transmembrane region" description="Helical" evidence="14">
    <location>
        <begin position="38"/>
        <end position="60"/>
    </location>
</feature>
<evidence type="ECO:0000256" key="14">
    <source>
        <dbReference type="HAMAP-Rule" id="MF_01006"/>
    </source>
</evidence>
<dbReference type="Proteomes" id="UP000231436">
    <property type="component" value="Unassembled WGS sequence"/>
</dbReference>
<evidence type="ECO:0000256" key="9">
    <source>
        <dbReference type="ARBA" id="ARBA00023136"/>
    </source>
</evidence>
<name>A0A2M8LGE7_9BACT</name>
<sequence>MTIFQAVILGLVQGITEFLPISSSGFLILIPEFFGWQVQSLAFDAFLHIASLLAIVVALWPEVKAMSLALLVPAKDHASVAWRKLAVWIVLATIPVMAIGYLVQNILEVEFRSATVVAWSFIVWGVVLYLVDRYAKTKKDRPQDVGLKRAIMIGLAQVIALIPGTSRSGITITAGLATGLSRETAARFSFLLAIPTIAAAGFLKLGSVARGEQVIEAMPLLVGFMVAMISAYLTVRFLLVFLKRYSFAELSVFRIVVGMAILLLS</sequence>
<dbReference type="GO" id="GO:0008360">
    <property type="term" value="P:regulation of cell shape"/>
    <property type="evidence" value="ECO:0007669"/>
    <property type="project" value="UniProtKB-KW"/>
</dbReference>
<evidence type="ECO:0000256" key="5">
    <source>
        <dbReference type="ARBA" id="ARBA00022475"/>
    </source>
</evidence>